<evidence type="ECO:0000313" key="3">
    <source>
        <dbReference type="EMBL" id="MBB5344209.1"/>
    </source>
</evidence>
<evidence type="ECO:0000256" key="1">
    <source>
        <dbReference type="SAM" id="MobiDB-lite"/>
    </source>
</evidence>
<name>A0A7W8N3J2_9BACT</name>
<protein>
    <submittedName>
        <fullName evidence="3">Uncharacterized protein</fullName>
    </submittedName>
</protein>
<keyword evidence="2" id="KW-0812">Transmembrane</keyword>
<gene>
    <name evidence="3" type="ORF">HDF10_002188</name>
</gene>
<reference evidence="3 4" key="1">
    <citation type="submission" date="2020-08" db="EMBL/GenBank/DDBJ databases">
        <title>Genomic Encyclopedia of Type Strains, Phase IV (KMG-V): Genome sequencing to study the core and pangenomes of soil and plant-associated prokaryotes.</title>
        <authorList>
            <person name="Whitman W."/>
        </authorList>
    </citation>
    <scope>NUCLEOTIDE SEQUENCE [LARGE SCALE GENOMIC DNA]</scope>
    <source>
        <strain evidence="3 4">M8US30</strain>
    </source>
</reference>
<sequence>MRGETHTKYLAAYGRRQENTTPNFEDEAALNTFVTGIVNKIYRLQYSDWEYFYAILFNVVVTALLTALAMSTAGISMGLPPALTDHLPKNAEVTNIIAGGIGALLWSIYEFAERYRSGDLAPDSLFRMGARMLLVGAVGALVGAVINEHLAWPVAFGVGVLPISTVRSFISERTLRALKLPSATQIKENPPFTCLQGWNQDVCEKLLRAGISSVEQLACTNPFQIFLRSNLDWRVILDLCDQALLVVYIGEKAEKIRLLGFRSAGELAEMDWSKEDSDYFSDFTREQAIGQIADALEMDVLQVKMLIRSLSEDITVSLIATLWSDDTPGDHHDEDDEELEQPNKEILTGGSPTLSN</sequence>
<dbReference type="EMBL" id="JACHDZ010000003">
    <property type="protein sequence ID" value="MBB5344209.1"/>
    <property type="molecule type" value="Genomic_DNA"/>
</dbReference>
<dbReference type="Proteomes" id="UP000569092">
    <property type="component" value="Unassembled WGS sequence"/>
</dbReference>
<dbReference type="AlphaFoldDB" id="A0A7W8N3J2"/>
<evidence type="ECO:0000256" key="2">
    <source>
        <dbReference type="SAM" id="Phobius"/>
    </source>
</evidence>
<evidence type="ECO:0000313" key="4">
    <source>
        <dbReference type="Proteomes" id="UP000569092"/>
    </source>
</evidence>
<organism evidence="3 4">
    <name type="scientific">Tunturiibacter lichenicola</name>
    <dbReference type="NCBI Taxonomy" id="2051959"/>
    <lineage>
        <taxon>Bacteria</taxon>
        <taxon>Pseudomonadati</taxon>
        <taxon>Acidobacteriota</taxon>
        <taxon>Terriglobia</taxon>
        <taxon>Terriglobales</taxon>
        <taxon>Acidobacteriaceae</taxon>
        <taxon>Tunturiibacter</taxon>
    </lineage>
</organism>
<proteinExistence type="predicted"/>
<comment type="caution">
    <text evidence="3">The sequence shown here is derived from an EMBL/GenBank/DDBJ whole genome shotgun (WGS) entry which is preliminary data.</text>
</comment>
<keyword evidence="2" id="KW-1133">Transmembrane helix</keyword>
<feature type="transmembrane region" description="Helical" evidence="2">
    <location>
        <begin position="51"/>
        <end position="73"/>
    </location>
</feature>
<feature type="region of interest" description="Disordered" evidence="1">
    <location>
        <begin position="327"/>
        <end position="356"/>
    </location>
</feature>
<feature type="transmembrane region" description="Helical" evidence="2">
    <location>
        <begin position="124"/>
        <end position="146"/>
    </location>
</feature>
<keyword evidence="2" id="KW-0472">Membrane</keyword>
<feature type="transmembrane region" description="Helical" evidence="2">
    <location>
        <begin position="93"/>
        <end position="112"/>
    </location>
</feature>
<accession>A0A7W8N3J2</accession>